<evidence type="ECO:0000256" key="5">
    <source>
        <dbReference type="ARBA" id="ARBA00022741"/>
    </source>
</evidence>
<evidence type="ECO:0000313" key="15">
    <source>
        <dbReference type="EMBL" id="KAJ3227345.1"/>
    </source>
</evidence>
<dbReference type="EMBL" id="JADGJW010000018">
    <property type="protein sequence ID" value="KAJ3227345.1"/>
    <property type="molecule type" value="Genomic_DNA"/>
</dbReference>
<reference evidence="15" key="1">
    <citation type="submission" date="2020-05" db="EMBL/GenBank/DDBJ databases">
        <title>Phylogenomic resolution of chytrid fungi.</title>
        <authorList>
            <person name="Stajich J.E."/>
            <person name="Amses K."/>
            <person name="Simmons R."/>
            <person name="Seto K."/>
            <person name="Myers J."/>
            <person name="Bonds A."/>
            <person name="Quandt C.A."/>
            <person name="Barry K."/>
            <person name="Liu P."/>
            <person name="Grigoriev I."/>
            <person name="Longcore J.E."/>
            <person name="James T.Y."/>
        </authorList>
    </citation>
    <scope>NUCLEOTIDE SEQUENCE</scope>
    <source>
        <strain evidence="15">JEL0476</strain>
    </source>
</reference>
<keyword evidence="2 11" id="KW-0723">Serine/threonine-protein kinase</keyword>
<dbReference type="InterPro" id="IPR036940">
    <property type="entry name" value="PI3/4_kinase_cat_sf"/>
</dbReference>
<dbReference type="InterPro" id="IPR016024">
    <property type="entry name" value="ARM-type_fold"/>
</dbReference>
<evidence type="ECO:0000256" key="6">
    <source>
        <dbReference type="ARBA" id="ARBA00022777"/>
    </source>
</evidence>
<keyword evidence="4" id="KW-0677">Repeat</keyword>
<keyword evidence="3 11" id="KW-0808">Transferase</keyword>
<evidence type="ECO:0000256" key="1">
    <source>
        <dbReference type="ARBA" id="ARBA00011031"/>
    </source>
</evidence>
<evidence type="ECO:0000256" key="7">
    <source>
        <dbReference type="ARBA" id="ARBA00022840"/>
    </source>
</evidence>
<sequence>MNQSDALNRIIADLKNKNDDSKIKAATELKEFVSTIYIEISVENFSKFINDLNRRIFELIHSSDNNDKIAGVLAIDKLIDFDGEENITKISRFANHLRIVLPSNDPQLSMYAARALGHLAIVGASQNSDFVEFEVRRCLEWLGGDRNEAKRFGSVLVLKELSISASTIVYTFIPQILDLIWIPLKDIKPFIREAAADALCACLGLINLKDSNMRKIWHRKIYEEISRSFKSSNSDTIHGALLALKQLLTLSNQVVDVRYSEISELILRHKDHKDGLVRRTVISLIPTLAAFDIDSFVQNHLSSSMSHLLNQLKKDRDRSSIFISIGKISIVLGNYISPFLDLILQNIKEGLSIKTSRNKTTAVNDSSILQCIRMLATAVGPALTKYMHELLDLMFYYGLNEQLHQVLIDLISYLPPLLPSIQDRLLHIISSILVSQAYRTPSSYPAFKEKNSKGDTVSVLFKLYKVNQAFDVRDVDSIILALNILGKFDFSGHNLNEIVRECTLPFFDDDNADIRKSAVSSCCELLIQDPICYQTNTEAMQIVGEIIERLITVAVADTDANIRRIVLQSLDGRFDHHLVQTENVRSLFIVLNDEVFGIREVAVEVIGRLSLYEPSSMMPSLRKLLIQLLTELEYSGITRQKEEAAKLLRLLVMKAQRLIKPYIDPILKVLIPKAKGASSNASVTAKILVCLGELSTIGGEDLLPYLNDLMPIILDNLQDQSSSTKREAALKVLGQLSNSTCWVVEPYLKYPNLLNLLIHILKTDLNLNIRKEAVKVMGILGAVDPYKHKIASRDSEEAAATQQNELLGVLMGIGPSHDDYYPTVSMVALMKILKDPSLQIHHSPTVQALMFIFKTLGIKCVQFLPQVMHPFLNMMRTCPSNVLESYFQQLGTLVSIVKLSIKSYLVDVFSLIKEFWNPTANIQITILSLIEAIAVALEEEFKIYLPMILPELLSIFETDVSEKKLQSQKALQVLVVIGGNLEEYLHLVVPVLVKLFEKNDVPFILKKVAIQSVGLLCKKIDFSDFASRIIHPIVRILGQPSSPSTNAAVVSSLTVVGAFASAPSGSASLPGHELKTVGMDTICSLIYQMGADFIVFVPMMNKVLTKYHLQHRTYEILIGKLLKNEALPQETSTVAVETTYNQETVESQALELKKLPVNQQHLKKAWENSQISVKEDWIEWMRRFSIELLKESPSQALRACSSLAQIHYPLTRELFNAGFVSCWSELYDQYQDELVRSLETALTSPSSPPEIQHALLVLAEFMEHDDKALPINIRTLSVYAAKCQSFAKALHYRELEFLSEPHPNTIDGLIIINHLLQQSDSAIGILNYAQKFLNIEMKENWYERLNRWEDGLAAYEKKQLEDPTSVSAIFGRMKCLNGLGEWEALSHLAKECWDTAKDSDKRLYAAYAAAGAWGVGDWDNLDKYISMFRVESTDSAFFRSILALDRNLFPQAKLFINKTRELVDAELVTLLNDSYSRAYLTVVRIQMLAELEEIIDYKTSYDHPEHQNAIRRTWVARLLGCQRSVEVWQRTLKVRAAVISPVEDKEMWIKFANLCRKNNRLGLSAKTLTTLLNTNSGDLFNLDLYNNEPVVVYAALKHLWASGGQESAFNQMKLFTKMMVDKMGLGSLNEISSQVESSRNDIEKLKSVKLLARCYLKVGTWQSEIQDDWNETSIPQVLRSYLAATQCDGEWYKAWHAWAFANFEVLNYYERKYQNTSPNILVSHLVSSVTGFFRSIALSKGNSLQDALRLLTLWFKYGYYEDVNIAIGEGFKSVSIDTWLQVIPQLIARIYTPRAHVRRLIHQLLADVGKEHPQALVYSVTVASKSQALTRKKAALSIMDNMRVHSTVLVEQALLVSQELIRVSILWTEMWHGGLEEASRQYFGANSIEGMFSVLEPLHQTLEKGPETLQEISFSQAYGASLQEALEWCKKYKRSLNLRDLAQAWDLYYQAIAKQLPFLTELDLSYVSPKLMSVSNLEVAVPGTYRSGDPVIKISSFEPILTVITSKQRPRKFTMKGSDGKDYQYLLKGHEDLRQGDTLHALIVEYREKRKIVINTESRLLFQMSVDYETKLTVLQKVEIFEHAMNNTDGQDLYKVLWLTSKSSETEEPHILEPLLYILGLGDRHLSNLMLARLTGKIIHIDFGDCFEVAMLRDKFPEKIPFRLTRMLVKAMEVSGIEGNYRITCENVMRVLRTNKDSLMAVLEAFIHDPLINWWKEGNAKQEGNATTDEIADDNDFSENNKFSKSLPASKIYTINTEETEELEEGRGEKPDVTNSRALTVINRVSNKLTGR</sequence>
<dbReference type="InterPro" id="IPR057564">
    <property type="entry name" value="HEAT_ATR"/>
</dbReference>
<dbReference type="InterPro" id="IPR000403">
    <property type="entry name" value="PI3/4_kinase_cat_dom"/>
</dbReference>
<keyword evidence="16" id="KW-1185">Reference proteome</keyword>
<dbReference type="GO" id="GO:0031931">
    <property type="term" value="C:TORC1 complex"/>
    <property type="evidence" value="ECO:0007669"/>
    <property type="project" value="TreeGrafter"/>
</dbReference>
<comment type="caution">
    <text evidence="15">The sequence shown here is derived from an EMBL/GenBank/DDBJ whole genome shotgun (WGS) entry which is preliminary data.</text>
</comment>
<keyword evidence="8" id="KW-0131">Cell cycle</keyword>
<organism evidence="15 16">
    <name type="scientific">Clydaea vesicula</name>
    <dbReference type="NCBI Taxonomy" id="447962"/>
    <lineage>
        <taxon>Eukaryota</taxon>
        <taxon>Fungi</taxon>
        <taxon>Fungi incertae sedis</taxon>
        <taxon>Chytridiomycota</taxon>
        <taxon>Chytridiomycota incertae sedis</taxon>
        <taxon>Chytridiomycetes</taxon>
        <taxon>Lobulomycetales</taxon>
        <taxon>Lobulomycetaceae</taxon>
        <taxon>Clydaea</taxon>
    </lineage>
</organism>
<dbReference type="Gene3D" id="1.25.10.10">
    <property type="entry name" value="Leucine-rich Repeat Variant"/>
    <property type="match status" value="5"/>
</dbReference>
<evidence type="ECO:0000256" key="2">
    <source>
        <dbReference type="ARBA" id="ARBA00022527"/>
    </source>
</evidence>
<dbReference type="Gene3D" id="3.30.1010.10">
    <property type="entry name" value="Phosphatidylinositol 3-kinase Catalytic Subunit, Chain A, domain 4"/>
    <property type="match status" value="1"/>
</dbReference>
<dbReference type="Gene3D" id="1.20.120.150">
    <property type="entry name" value="FKBP12-rapamycin binding domain"/>
    <property type="match status" value="1"/>
</dbReference>
<feature type="domain" description="PI3K/PI4K catalytic" evidence="13">
    <location>
        <begin position="1997"/>
        <end position="2260"/>
    </location>
</feature>
<dbReference type="GO" id="GO:0005634">
    <property type="term" value="C:nucleus"/>
    <property type="evidence" value="ECO:0007669"/>
    <property type="project" value="TreeGrafter"/>
</dbReference>
<dbReference type="SUPFAM" id="SSF47212">
    <property type="entry name" value="FKBP12-rapamycin-binding domain of FKBP-rapamycin-associated protein (FRAP)"/>
    <property type="match status" value="1"/>
</dbReference>
<comment type="catalytic activity">
    <reaction evidence="10">
        <text>L-seryl-[protein] + ATP = O-phospho-L-seryl-[protein] + ADP + H(+)</text>
        <dbReference type="Rhea" id="RHEA:17989"/>
        <dbReference type="Rhea" id="RHEA-COMP:9863"/>
        <dbReference type="Rhea" id="RHEA-COMP:11604"/>
        <dbReference type="ChEBI" id="CHEBI:15378"/>
        <dbReference type="ChEBI" id="CHEBI:29999"/>
        <dbReference type="ChEBI" id="CHEBI:30616"/>
        <dbReference type="ChEBI" id="CHEBI:83421"/>
        <dbReference type="ChEBI" id="CHEBI:456216"/>
        <dbReference type="EC" id="2.7.11.1"/>
    </reaction>
</comment>
<dbReference type="Proteomes" id="UP001211065">
    <property type="component" value="Unassembled WGS sequence"/>
</dbReference>
<dbReference type="Pfam" id="PF11865">
    <property type="entry name" value="mTOR_dom"/>
    <property type="match status" value="1"/>
</dbReference>
<proteinExistence type="inferred from homology"/>
<dbReference type="PROSITE" id="PS50290">
    <property type="entry name" value="PI3_4_KINASE_3"/>
    <property type="match status" value="1"/>
</dbReference>
<dbReference type="SUPFAM" id="SSF56112">
    <property type="entry name" value="Protein kinase-like (PK-like)"/>
    <property type="match status" value="1"/>
</dbReference>
<evidence type="ECO:0000256" key="4">
    <source>
        <dbReference type="ARBA" id="ARBA00022737"/>
    </source>
</evidence>
<dbReference type="InterPro" id="IPR011009">
    <property type="entry name" value="Kinase-like_dom_sf"/>
</dbReference>
<dbReference type="InterPro" id="IPR014009">
    <property type="entry name" value="PIK_FAT"/>
</dbReference>
<dbReference type="EC" id="2.7.11.1" evidence="11"/>
<dbReference type="GO" id="GO:0031932">
    <property type="term" value="C:TORC2 complex"/>
    <property type="evidence" value="ECO:0007669"/>
    <property type="project" value="TreeGrafter"/>
</dbReference>
<dbReference type="PANTHER" id="PTHR11139">
    <property type="entry name" value="ATAXIA TELANGIECTASIA MUTATED ATM -RELATED"/>
    <property type="match status" value="1"/>
</dbReference>
<keyword evidence="5 11" id="KW-0547">Nucleotide-binding</keyword>
<dbReference type="InterPro" id="IPR036738">
    <property type="entry name" value="FRB_sf"/>
</dbReference>
<dbReference type="GO" id="GO:0044877">
    <property type="term" value="F:protein-containing complex binding"/>
    <property type="evidence" value="ECO:0007669"/>
    <property type="project" value="InterPro"/>
</dbReference>
<dbReference type="Pfam" id="PF08771">
    <property type="entry name" value="FRB_dom"/>
    <property type="match status" value="1"/>
</dbReference>
<keyword evidence="6 11" id="KW-0418">Kinase</keyword>
<evidence type="ECO:0000256" key="10">
    <source>
        <dbReference type="ARBA" id="ARBA00048679"/>
    </source>
</evidence>
<dbReference type="GO" id="GO:0038202">
    <property type="term" value="P:TORC1 signaling"/>
    <property type="evidence" value="ECO:0007669"/>
    <property type="project" value="TreeGrafter"/>
</dbReference>
<dbReference type="SUPFAM" id="SSF48371">
    <property type="entry name" value="ARM repeat"/>
    <property type="match status" value="1"/>
</dbReference>
<feature type="domain" description="FAT" evidence="14">
    <location>
        <begin position="1275"/>
        <end position="1826"/>
    </location>
</feature>
<dbReference type="InterPro" id="IPR050517">
    <property type="entry name" value="DDR_Repair_Kinase"/>
</dbReference>
<dbReference type="InterPro" id="IPR024585">
    <property type="entry name" value="mTOR_dom"/>
</dbReference>
<keyword evidence="7 11" id="KW-0067">ATP-binding</keyword>
<feature type="region of interest" description="Disordered" evidence="12">
    <location>
        <begin position="2256"/>
        <end position="2277"/>
    </location>
</feature>
<evidence type="ECO:0000256" key="9">
    <source>
        <dbReference type="ARBA" id="ARBA00047899"/>
    </source>
</evidence>
<evidence type="ECO:0000313" key="16">
    <source>
        <dbReference type="Proteomes" id="UP001211065"/>
    </source>
</evidence>
<dbReference type="FunFam" id="1.25.10.10:FF:000371">
    <property type="entry name" value="Serine/threonine-protein kinase TOR"/>
    <property type="match status" value="1"/>
</dbReference>
<dbReference type="SMART" id="SM01345">
    <property type="entry name" value="Rapamycin_bind"/>
    <property type="match status" value="1"/>
</dbReference>
<gene>
    <name evidence="15" type="primary">TOR1_1</name>
    <name evidence="15" type="ORF">HK099_002411</name>
</gene>
<name>A0AAD5U8J1_9FUNG</name>
<evidence type="ECO:0000256" key="3">
    <source>
        <dbReference type="ARBA" id="ARBA00022679"/>
    </source>
</evidence>
<evidence type="ECO:0000259" key="13">
    <source>
        <dbReference type="PROSITE" id="PS50290"/>
    </source>
</evidence>
<dbReference type="Pfam" id="PF00454">
    <property type="entry name" value="PI3_PI4_kinase"/>
    <property type="match status" value="1"/>
</dbReference>
<dbReference type="GO" id="GO:0016242">
    <property type="term" value="P:negative regulation of macroautophagy"/>
    <property type="evidence" value="ECO:0007669"/>
    <property type="project" value="TreeGrafter"/>
</dbReference>
<dbReference type="SMART" id="SM01346">
    <property type="entry name" value="DUF3385"/>
    <property type="match status" value="1"/>
</dbReference>
<dbReference type="GO" id="GO:0004674">
    <property type="term" value="F:protein serine/threonine kinase activity"/>
    <property type="evidence" value="ECO:0007669"/>
    <property type="project" value="UniProtKB-KW"/>
</dbReference>
<dbReference type="Pfam" id="PF23593">
    <property type="entry name" value="HEAT_ATR"/>
    <property type="match status" value="1"/>
</dbReference>
<dbReference type="SMART" id="SM00146">
    <property type="entry name" value="PI3Kc"/>
    <property type="match status" value="1"/>
</dbReference>
<accession>A0AAD5U8J1</accession>
<dbReference type="FunFam" id="1.20.120.150:FF:000001">
    <property type="entry name" value="Serine/threonine-protein kinase TOR"/>
    <property type="match status" value="1"/>
</dbReference>
<dbReference type="Gene3D" id="1.10.1070.11">
    <property type="entry name" value="Phosphatidylinositol 3-/4-kinase, catalytic domain"/>
    <property type="match status" value="1"/>
</dbReference>
<protein>
    <recommendedName>
        <fullName evidence="11">Serine/threonine-protein kinase TOR</fullName>
        <ecNumber evidence="11">2.7.11.1</ecNumber>
    </recommendedName>
</protein>
<dbReference type="GO" id="GO:0005737">
    <property type="term" value="C:cytoplasm"/>
    <property type="evidence" value="ECO:0007669"/>
    <property type="project" value="TreeGrafter"/>
</dbReference>
<dbReference type="InterPro" id="IPR003151">
    <property type="entry name" value="PIK-rel_kinase_FAT"/>
</dbReference>
<dbReference type="PANTHER" id="PTHR11139:SF9">
    <property type="entry name" value="SERINE_THREONINE-PROTEIN KINASE MTOR"/>
    <property type="match status" value="1"/>
</dbReference>
<dbReference type="InterPro" id="IPR011989">
    <property type="entry name" value="ARM-like"/>
</dbReference>
<evidence type="ECO:0000259" key="14">
    <source>
        <dbReference type="PROSITE" id="PS51189"/>
    </source>
</evidence>
<dbReference type="PROSITE" id="PS51189">
    <property type="entry name" value="FAT"/>
    <property type="match status" value="1"/>
</dbReference>
<dbReference type="GO" id="GO:0005524">
    <property type="term" value="F:ATP binding"/>
    <property type="evidence" value="ECO:0007669"/>
    <property type="project" value="UniProtKB-KW"/>
</dbReference>
<evidence type="ECO:0000256" key="11">
    <source>
        <dbReference type="RuleBase" id="RU364109"/>
    </source>
</evidence>
<dbReference type="InterPro" id="IPR009076">
    <property type="entry name" value="FRB_dom"/>
</dbReference>
<evidence type="ECO:0000256" key="12">
    <source>
        <dbReference type="SAM" id="MobiDB-lite"/>
    </source>
</evidence>
<comment type="catalytic activity">
    <reaction evidence="9 11">
        <text>L-threonyl-[protein] + ATP = O-phospho-L-threonyl-[protein] + ADP + H(+)</text>
        <dbReference type="Rhea" id="RHEA:46608"/>
        <dbReference type="Rhea" id="RHEA-COMP:11060"/>
        <dbReference type="Rhea" id="RHEA-COMP:11605"/>
        <dbReference type="ChEBI" id="CHEBI:15378"/>
        <dbReference type="ChEBI" id="CHEBI:30013"/>
        <dbReference type="ChEBI" id="CHEBI:30616"/>
        <dbReference type="ChEBI" id="CHEBI:61977"/>
        <dbReference type="ChEBI" id="CHEBI:456216"/>
        <dbReference type="EC" id="2.7.11.1"/>
    </reaction>
</comment>
<dbReference type="Pfam" id="PF02259">
    <property type="entry name" value="FAT"/>
    <property type="match status" value="1"/>
</dbReference>
<evidence type="ECO:0000256" key="8">
    <source>
        <dbReference type="ARBA" id="ARBA00023306"/>
    </source>
</evidence>
<comment type="similarity">
    <text evidence="1 11">Belongs to the PI3/PI4-kinase family.</text>
</comment>